<accession>A0A0F9TMU9</accession>
<dbReference type="EMBL" id="LAZR01001559">
    <property type="protein sequence ID" value="KKN42748.1"/>
    <property type="molecule type" value="Genomic_DNA"/>
</dbReference>
<gene>
    <name evidence="1" type="ORF">LCGC14_0710210</name>
</gene>
<name>A0A0F9TMU9_9ZZZZ</name>
<organism evidence="1">
    <name type="scientific">marine sediment metagenome</name>
    <dbReference type="NCBI Taxonomy" id="412755"/>
    <lineage>
        <taxon>unclassified sequences</taxon>
        <taxon>metagenomes</taxon>
        <taxon>ecological metagenomes</taxon>
    </lineage>
</organism>
<proteinExistence type="predicted"/>
<protein>
    <submittedName>
        <fullName evidence="1">Uncharacterized protein</fullName>
    </submittedName>
</protein>
<dbReference type="AlphaFoldDB" id="A0A0F9TMU9"/>
<reference evidence="1" key="1">
    <citation type="journal article" date="2015" name="Nature">
        <title>Complex archaea that bridge the gap between prokaryotes and eukaryotes.</title>
        <authorList>
            <person name="Spang A."/>
            <person name="Saw J.H."/>
            <person name="Jorgensen S.L."/>
            <person name="Zaremba-Niedzwiedzka K."/>
            <person name="Martijn J."/>
            <person name="Lind A.E."/>
            <person name="van Eijk R."/>
            <person name="Schleper C."/>
            <person name="Guy L."/>
            <person name="Ettema T.J."/>
        </authorList>
    </citation>
    <scope>NUCLEOTIDE SEQUENCE</scope>
</reference>
<sequence>MAYSADELTEQLIKLQCRSNFKIKNIAEYMLVNSKEAFYTHSESGKGKIVIRPAFEVFSDDFSDIDGVTRAQGYFHSSEMTRFPTRIFKSAQPIHYGVAFKINSEQAAKDFIAKLTMIIGN</sequence>
<evidence type="ECO:0000313" key="1">
    <source>
        <dbReference type="EMBL" id="KKN42748.1"/>
    </source>
</evidence>
<comment type="caution">
    <text evidence="1">The sequence shown here is derived from an EMBL/GenBank/DDBJ whole genome shotgun (WGS) entry which is preliminary data.</text>
</comment>